<organism evidence="1 2">
    <name type="scientific">Cirrhinus mrigala</name>
    <name type="common">Mrigala</name>
    <dbReference type="NCBI Taxonomy" id="683832"/>
    <lineage>
        <taxon>Eukaryota</taxon>
        <taxon>Metazoa</taxon>
        <taxon>Chordata</taxon>
        <taxon>Craniata</taxon>
        <taxon>Vertebrata</taxon>
        <taxon>Euteleostomi</taxon>
        <taxon>Actinopterygii</taxon>
        <taxon>Neopterygii</taxon>
        <taxon>Teleostei</taxon>
        <taxon>Ostariophysi</taxon>
        <taxon>Cypriniformes</taxon>
        <taxon>Cyprinidae</taxon>
        <taxon>Labeoninae</taxon>
        <taxon>Labeonini</taxon>
        <taxon>Cirrhinus</taxon>
    </lineage>
</organism>
<sequence length="121" mass="13515">VNAYLDSRSQTTKNQDRNFGVILKSDLSSSSHVKAVTKSTYYHLKNIARIRCFVSSQDLEKLVHAFITSSVDYCNGLLTGLPKKTIRQLQLIQNAAARILTRTQKSEQITPVLSPLASSYI</sequence>
<reference evidence="1 2" key="1">
    <citation type="submission" date="2024-05" db="EMBL/GenBank/DDBJ databases">
        <title>Genome sequencing and assembly of Indian major carp, Cirrhinus mrigala (Hamilton, 1822).</title>
        <authorList>
            <person name="Mohindra V."/>
            <person name="Chowdhury L.M."/>
            <person name="Lal K."/>
            <person name="Jena J.K."/>
        </authorList>
    </citation>
    <scope>NUCLEOTIDE SEQUENCE [LARGE SCALE GENOMIC DNA]</scope>
    <source>
        <strain evidence="1">CM1030</strain>
        <tissue evidence="1">Blood</tissue>
    </source>
</reference>
<keyword evidence="2" id="KW-1185">Reference proteome</keyword>
<dbReference type="AlphaFoldDB" id="A0ABD0MSV4"/>
<dbReference type="Proteomes" id="UP001529510">
    <property type="component" value="Unassembled WGS sequence"/>
</dbReference>
<gene>
    <name evidence="1" type="ORF">M9458_052388</name>
</gene>
<evidence type="ECO:0000313" key="2">
    <source>
        <dbReference type="Proteomes" id="UP001529510"/>
    </source>
</evidence>
<feature type="non-terminal residue" evidence="1">
    <location>
        <position position="1"/>
    </location>
</feature>
<comment type="caution">
    <text evidence="1">The sequence shown here is derived from an EMBL/GenBank/DDBJ whole genome shotgun (WGS) entry which is preliminary data.</text>
</comment>
<name>A0ABD0MSV4_CIRMR</name>
<dbReference type="EMBL" id="JAMKFB020000189">
    <property type="protein sequence ID" value="KAL0152665.1"/>
    <property type="molecule type" value="Genomic_DNA"/>
</dbReference>
<proteinExistence type="predicted"/>
<evidence type="ECO:0000313" key="1">
    <source>
        <dbReference type="EMBL" id="KAL0152665.1"/>
    </source>
</evidence>
<accession>A0ABD0MSV4</accession>
<protein>
    <submittedName>
        <fullName evidence="1">Uncharacterized protein</fullName>
    </submittedName>
</protein>